<proteinExistence type="predicted"/>
<keyword evidence="2" id="KW-0472">Membrane</keyword>
<dbReference type="Proteomes" id="UP000192578">
    <property type="component" value="Unassembled WGS sequence"/>
</dbReference>
<name>A0A1W0WEZ2_HYPEX</name>
<feature type="region of interest" description="Disordered" evidence="1">
    <location>
        <begin position="392"/>
        <end position="433"/>
    </location>
</feature>
<dbReference type="EMBL" id="MTYJ01000116">
    <property type="protein sequence ID" value="OQV13774.1"/>
    <property type="molecule type" value="Genomic_DNA"/>
</dbReference>
<feature type="region of interest" description="Disordered" evidence="1">
    <location>
        <begin position="1"/>
        <end position="79"/>
    </location>
</feature>
<gene>
    <name evidence="3" type="ORF">BV898_11993</name>
</gene>
<dbReference type="OrthoDB" id="10070859at2759"/>
<dbReference type="AlphaFoldDB" id="A0A1W0WEZ2"/>
<comment type="caution">
    <text evidence="3">The sequence shown here is derived from an EMBL/GenBank/DDBJ whole genome shotgun (WGS) entry which is preliminary data.</text>
</comment>
<reference evidence="4" key="1">
    <citation type="submission" date="2017-01" db="EMBL/GenBank/DDBJ databases">
        <title>Comparative genomics of anhydrobiosis in the tardigrade Hypsibius dujardini.</title>
        <authorList>
            <person name="Yoshida Y."/>
            <person name="Koutsovoulos G."/>
            <person name="Laetsch D."/>
            <person name="Stevens L."/>
            <person name="Kumar S."/>
            <person name="Horikawa D."/>
            <person name="Ishino K."/>
            <person name="Komine S."/>
            <person name="Tomita M."/>
            <person name="Blaxter M."/>
            <person name="Arakawa K."/>
        </authorList>
    </citation>
    <scope>NUCLEOTIDE SEQUENCE [LARGE SCALE GENOMIC DNA]</scope>
    <source>
        <strain evidence="4">Z151</strain>
    </source>
</reference>
<sequence length="583" mass="62893">MNMNMPITAPSSQPPPAAKDAELEEGRQQQQQPADEETPHKGSSDRNRCSSLSGPRDNSLHSARDGDSHSPAAVAGPDDQTTTVHIHIHPAGPQHDKGGGVCSACCDSMSDALEDTAPLHRISNLNAFPDDEEEDEDDPGSNRQQRHSVTVEYINLPSNHGQELQTEVTGVLVELPEDLLGSGDDPPPPYTLVRGRRMRFLQQRMHGHHHHHHLPADVGDLYRLQQPDGHHLGSMVAVMSQQQQEGLGGDDGKGCCRGLVLPESLNVRWFIVIIVFIALCCMVVGIVLGALKGANEFTGDDSLTIALLLIGVGIILMAVSGAAWKLTAKQGSATSLRNMLGFGSIRATSPPLRSFRRASTGPFSAYILRNSFGRNCPGHYHEFHFRPPPPSYHATVSDSTHGGRTLLDHAQNTSHNRTPPPIYTPINRARAGADPPLTRNPLPILNQLNGAGTVYQHHPTRTHHLPALAAVPSHHQRSAPPSYRFRPAAVADPAIMPVNAGGAPEQLVSMGQINAMFNENYNSSSVEGCVNVIGRQQQRRDLDGPHQSTSGLRRGGRGGGDPSRSNPKSAHANGRNMELLAQL</sequence>
<feature type="transmembrane region" description="Helical" evidence="2">
    <location>
        <begin position="303"/>
        <end position="324"/>
    </location>
</feature>
<feature type="transmembrane region" description="Helical" evidence="2">
    <location>
        <begin position="269"/>
        <end position="291"/>
    </location>
</feature>
<feature type="compositionally biased region" description="Polar residues" evidence="1">
    <location>
        <begin position="1"/>
        <end position="11"/>
    </location>
</feature>
<evidence type="ECO:0000313" key="4">
    <source>
        <dbReference type="Proteomes" id="UP000192578"/>
    </source>
</evidence>
<evidence type="ECO:0000256" key="2">
    <source>
        <dbReference type="SAM" id="Phobius"/>
    </source>
</evidence>
<keyword evidence="4" id="KW-1185">Reference proteome</keyword>
<protein>
    <submittedName>
        <fullName evidence="3">Uncharacterized protein</fullName>
    </submittedName>
</protein>
<organism evidence="3 4">
    <name type="scientific">Hypsibius exemplaris</name>
    <name type="common">Freshwater tardigrade</name>
    <dbReference type="NCBI Taxonomy" id="2072580"/>
    <lineage>
        <taxon>Eukaryota</taxon>
        <taxon>Metazoa</taxon>
        <taxon>Ecdysozoa</taxon>
        <taxon>Tardigrada</taxon>
        <taxon>Eutardigrada</taxon>
        <taxon>Parachela</taxon>
        <taxon>Hypsibioidea</taxon>
        <taxon>Hypsibiidae</taxon>
        <taxon>Hypsibius</taxon>
    </lineage>
</organism>
<feature type="compositionally biased region" description="Basic and acidic residues" evidence="1">
    <location>
        <begin position="37"/>
        <end position="48"/>
    </location>
</feature>
<feature type="region of interest" description="Disordered" evidence="1">
    <location>
        <begin position="536"/>
        <end position="583"/>
    </location>
</feature>
<evidence type="ECO:0000256" key="1">
    <source>
        <dbReference type="SAM" id="MobiDB-lite"/>
    </source>
</evidence>
<keyword evidence="2" id="KW-0812">Transmembrane</keyword>
<keyword evidence="2" id="KW-1133">Transmembrane helix</keyword>
<feature type="compositionally biased region" description="Basic and acidic residues" evidence="1">
    <location>
        <begin position="58"/>
        <end position="68"/>
    </location>
</feature>
<evidence type="ECO:0000313" key="3">
    <source>
        <dbReference type="EMBL" id="OQV13774.1"/>
    </source>
</evidence>
<accession>A0A1W0WEZ2</accession>